<reference evidence="3 4" key="1">
    <citation type="submission" date="2011-11" db="EMBL/GenBank/DDBJ databases">
        <title>Whole genome shotgun sequence of Gordonia araii NBRC 100433.</title>
        <authorList>
            <person name="Yoshida Y."/>
            <person name="Hosoyama A."/>
            <person name="Tsuchikane K."/>
            <person name="Katsumata H."/>
            <person name="Yamazaki S."/>
            <person name="Fujita N."/>
        </authorList>
    </citation>
    <scope>NUCLEOTIDE SEQUENCE [LARGE SCALE GENOMIC DNA]</scope>
    <source>
        <strain evidence="3 4">NBRC 100433</strain>
    </source>
</reference>
<proteinExistence type="predicted"/>
<protein>
    <recommendedName>
        <fullName evidence="5">Lipoprotein</fullName>
    </recommendedName>
</protein>
<gene>
    <name evidence="3" type="ORF">GOARA_030_00090</name>
</gene>
<dbReference type="RefSeq" id="WP_007321246.1">
    <property type="nucleotide sequence ID" value="NZ_BAEE01000030.1"/>
</dbReference>
<sequence length="128" mass="13084">MVKRWALVVGFCALALAGCSAADDPDGTTAPRPPASASAGDTRTSTPAGDTSPSAVAGTYANDAGDWVVRLNPDGTWEEDLGGKVNAYRGTFVLSGTELTLNADNGSSVKAELTGDQLKLPSVTLTKR</sequence>
<name>G7GZZ4_9ACTN</name>
<keyword evidence="2" id="KW-0732">Signal</keyword>
<feature type="chain" id="PRO_5003495274" description="Lipoprotein" evidence="2">
    <location>
        <begin position="23"/>
        <end position="128"/>
    </location>
</feature>
<evidence type="ECO:0000256" key="2">
    <source>
        <dbReference type="SAM" id="SignalP"/>
    </source>
</evidence>
<feature type="signal peptide" evidence="2">
    <location>
        <begin position="1"/>
        <end position="22"/>
    </location>
</feature>
<feature type="region of interest" description="Disordered" evidence="1">
    <location>
        <begin position="22"/>
        <end position="57"/>
    </location>
</feature>
<dbReference type="Gene3D" id="2.40.128.290">
    <property type="entry name" value="Uncharacterised protein Atu4866, PF11512"/>
    <property type="match status" value="1"/>
</dbReference>
<keyword evidence="4" id="KW-1185">Reference proteome</keyword>
<dbReference type="PROSITE" id="PS51257">
    <property type="entry name" value="PROKAR_LIPOPROTEIN"/>
    <property type="match status" value="1"/>
</dbReference>
<dbReference type="InterPro" id="IPR038646">
    <property type="entry name" value="Atu4866-like_sf"/>
</dbReference>
<evidence type="ECO:0008006" key="5">
    <source>
        <dbReference type="Google" id="ProtNLM"/>
    </source>
</evidence>
<evidence type="ECO:0000313" key="4">
    <source>
        <dbReference type="Proteomes" id="UP000035088"/>
    </source>
</evidence>
<dbReference type="AlphaFoldDB" id="G7GZZ4"/>
<dbReference type="OrthoDB" id="9810893at2"/>
<comment type="caution">
    <text evidence="3">The sequence shown here is derived from an EMBL/GenBank/DDBJ whole genome shotgun (WGS) entry which is preliminary data.</text>
</comment>
<evidence type="ECO:0000256" key="1">
    <source>
        <dbReference type="SAM" id="MobiDB-lite"/>
    </source>
</evidence>
<accession>G7GZZ4</accession>
<dbReference type="Proteomes" id="UP000035088">
    <property type="component" value="Unassembled WGS sequence"/>
</dbReference>
<organism evidence="3 4">
    <name type="scientific">Gordonia araii NBRC 100433</name>
    <dbReference type="NCBI Taxonomy" id="1073574"/>
    <lineage>
        <taxon>Bacteria</taxon>
        <taxon>Bacillati</taxon>
        <taxon>Actinomycetota</taxon>
        <taxon>Actinomycetes</taxon>
        <taxon>Mycobacteriales</taxon>
        <taxon>Gordoniaceae</taxon>
        <taxon>Gordonia</taxon>
    </lineage>
</organism>
<evidence type="ECO:0000313" key="3">
    <source>
        <dbReference type="EMBL" id="GAB09169.1"/>
    </source>
</evidence>
<feature type="compositionally biased region" description="Polar residues" evidence="1">
    <location>
        <begin position="41"/>
        <end position="54"/>
    </location>
</feature>
<dbReference type="STRING" id="1073574.GOARA_030_00090"/>
<dbReference type="EMBL" id="BAEE01000030">
    <property type="protein sequence ID" value="GAB09169.1"/>
    <property type="molecule type" value="Genomic_DNA"/>
</dbReference>